<evidence type="ECO:0000256" key="2">
    <source>
        <dbReference type="ARBA" id="ARBA00022723"/>
    </source>
</evidence>
<feature type="region of interest" description="Disordered" evidence="7">
    <location>
        <begin position="1"/>
        <end position="46"/>
    </location>
</feature>
<reference evidence="9" key="1">
    <citation type="submission" date="2021-12" db="EMBL/GenBank/DDBJ databases">
        <title>Convergent genome expansion in fungi linked to evolution of root-endophyte symbiosis.</title>
        <authorList>
            <consortium name="DOE Joint Genome Institute"/>
            <person name="Ke Y.-H."/>
            <person name="Bonito G."/>
            <person name="Liao H.-L."/>
            <person name="Looney B."/>
            <person name="Rojas-Flechas A."/>
            <person name="Nash J."/>
            <person name="Hameed K."/>
            <person name="Schadt C."/>
            <person name="Martin F."/>
            <person name="Crous P.W."/>
            <person name="Miettinen O."/>
            <person name="Magnuson J.K."/>
            <person name="Labbe J."/>
            <person name="Jacobson D."/>
            <person name="Doktycz M.J."/>
            <person name="Veneault-Fourrey C."/>
            <person name="Kuo A."/>
            <person name="Mondo S."/>
            <person name="Calhoun S."/>
            <person name="Riley R."/>
            <person name="Ohm R."/>
            <person name="LaButti K."/>
            <person name="Andreopoulos B."/>
            <person name="Pangilinan J."/>
            <person name="Nolan M."/>
            <person name="Tritt A."/>
            <person name="Clum A."/>
            <person name="Lipzen A."/>
            <person name="Daum C."/>
            <person name="Barry K."/>
            <person name="Grigoriev I.V."/>
            <person name="Vilgalys R."/>
        </authorList>
    </citation>
    <scope>NUCLEOTIDE SEQUENCE</scope>
    <source>
        <strain evidence="9">PMI_201</strain>
    </source>
</reference>
<proteinExistence type="predicted"/>
<dbReference type="SUPFAM" id="SSF57701">
    <property type="entry name" value="Zn2/Cys6 DNA-binding domain"/>
    <property type="match status" value="1"/>
</dbReference>
<keyword evidence="6" id="KW-0539">Nucleus</keyword>
<dbReference type="GO" id="GO:0006351">
    <property type="term" value="P:DNA-templated transcription"/>
    <property type="evidence" value="ECO:0007669"/>
    <property type="project" value="InterPro"/>
</dbReference>
<comment type="subcellular location">
    <subcellularLocation>
        <location evidence="1">Nucleus</location>
    </subcellularLocation>
</comment>
<comment type="caution">
    <text evidence="9">The sequence shown here is derived from an EMBL/GenBank/DDBJ whole genome shotgun (WGS) entry which is preliminary data.</text>
</comment>
<dbReference type="Gene3D" id="4.10.240.10">
    <property type="entry name" value="Zn(2)-C6 fungal-type DNA-binding domain"/>
    <property type="match status" value="1"/>
</dbReference>
<dbReference type="PROSITE" id="PS50048">
    <property type="entry name" value="ZN2_CY6_FUNGAL_2"/>
    <property type="match status" value="1"/>
</dbReference>
<evidence type="ECO:0000256" key="7">
    <source>
        <dbReference type="SAM" id="MobiDB-lite"/>
    </source>
</evidence>
<evidence type="ECO:0000256" key="4">
    <source>
        <dbReference type="ARBA" id="ARBA00023125"/>
    </source>
</evidence>
<gene>
    <name evidence="9" type="ORF">BGW36DRAFT_456310</name>
</gene>
<dbReference type="InterPro" id="IPR050815">
    <property type="entry name" value="TF_fung"/>
</dbReference>
<evidence type="ECO:0000256" key="1">
    <source>
        <dbReference type="ARBA" id="ARBA00004123"/>
    </source>
</evidence>
<keyword evidence="10" id="KW-1185">Reference proteome</keyword>
<dbReference type="RefSeq" id="XP_046077332.1">
    <property type="nucleotide sequence ID" value="XM_046221918.1"/>
</dbReference>
<accession>A0AAD4Q5K4</accession>
<evidence type="ECO:0000313" key="10">
    <source>
        <dbReference type="Proteomes" id="UP001201262"/>
    </source>
</evidence>
<dbReference type="SMART" id="SM00066">
    <property type="entry name" value="GAL4"/>
    <property type="match status" value="1"/>
</dbReference>
<keyword evidence="2" id="KW-0479">Metal-binding</keyword>
<dbReference type="GO" id="GO:0003677">
    <property type="term" value="F:DNA binding"/>
    <property type="evidence" value="ECO:0007669"/>
    <property type="project" value="UniProtKB-KW"/>
</dbReference>
<dbReference type="SMART" id="SM00906">
    <property type="entry name" value="Fungal_trans"/>
    <property type="match status" value="1"/>
</dbReference>
<evidence type="ECO:0000256" key="3">
    <source>
        <dbReference type="ARBA" id="ARBA00023015"/>
    </source>
</evidence>
<name>A0AAD4Q5K4_9EURO</name>
<protein>
    <submittedName>
        <fullName evidence="9">Fungal-specific transcription factor domain-containing protein</fullName>
    </submittedName>
</protein>
<evidence type="ECO:0000256" key="5">
    <source>
        <dbReference type="ARBA" id="ARBA00023163"/>
    </source>
</evidence>
<feature type="compositionally biased region" description="Polar residues" evidence="7">
    <location>
        <begin position="1"/>
        <end position="16"/>
    </location>
</feature>
<dbReference type="AlphaFoldDB" id="A0AAD4Q5K4"/>
<evidence type="ECO:0000256" key="6">
    <source>
        <dbReference type="ARBA" id="ARBA00023242"/>
    </source>
</evidence>
<dbReference type="InterPro" id="IPR036864">
    <property type="entry name" value="Zn2-C6_fun-type_DNA-bd_sf"/>
</dbReference>
<dbReference type="GO" id="GO:0008270">
    <property type="term" value="F:zinc ion binding"/>
    <property type="evidence" value="ECO:0007669"/>
    <property type="project" value="InterPro"/>
</dbReference>
<dbReference type="Pfam" id="PF00172">
    <property type="entry name" value="Zn_clus"/>
    <property type="match status" value="1"/>
</dbReference>
<dbReference type="GeneID" id="70252205"/>
<dbReference type="PANTHER" id="PTHR47338">
    <property type="entry name" value="ZN(II)2CYS6 TRANSCRIPTION FACTOR (EUROFUNG)-RELATED"/>
    <property type="match status" value="1"/>
</dbReference>
<dbReference type="EMBL" id="JAJTJA010000001">
    <property type="protein sequence ID" value="KAH8704711.1"/>
    <property type="molecule type" value="Genomic_DNA"/>
</dbReference>
<dbReference type="PANTHER" id="PTHR47338:SF10">
    <property type="entry name" value="TRANSCRIPTION FACTOR DOMAIN-CONTAINING PROTEIN-RELATED"/>
    <property type="match status" value="1"/>
</dbReference>
<dbReference type="CDD" id="cd00067">
    <property type="entry name" value="GAL4"/>
    <property type="match status" value="1"/>
</dbReference>
<dbReference type="Pfam" id="PF04082">
    <property type="entry name" value="Fungal_trans"/>
    <property type="match status" value="1"/>
</dbReference>
<keyword evidence="4" id="KW-0238">DNA-binding</keyword>
<dbReference type="Proteomes" id="UP001201262">
    <property type="component" value="Unassembled WGS sequence"/>
</dbReference>
<evidence type="ECO:0000259" key="8">
    <source>
        <dbReference type="PROSITE" id="PS50048"/>
    </source>
</evidence>
<keyword evidence="3" id="KW-0805">Transcription regulation</keyword>
<dbReference type="GO" id="GO:0005634">
    <property type="term" value="C:nucleus"/>
    <property type="evidence" value="ECO:0007669"/>
    <property type="project" value="UniProtKB-SubCell"/>
</dbReference>
<dbReference type="GO" id="GO:0000981">
    <property type="term" value="F:DNA-binding transcription factor activity, RNA polymerase II-specific"/>
    <property type="evidence" value="ECO:0007669"/>
    <property type="project" value="InterPro"/>
</dbReference>
<dbReference type="CDD" id="cd12148">
    <property type="entry name" value="fungal_TF_MHR"/>
    <property type="match status" value="1"/>
</dbReference>
<keyword evidence="5" id="KW-0804">Transcription</keyword>
<dbReference type="InterPro" id="IPR007219">
    <property type="entry name" value="XnlR_reg_dom"/>
</dbReference>
<organism evidence="9 10">
    <name type="scientific">Talaromyces proteolyticus</name>
    <dbReference type="NCBI Taxonomy" id="1131652"/>
    <lineage>
        <taxon>Eukaryota</taxon>
        <taxon>Fungi</taxon>
        <taxon>Dikarya</taxon>
        <taxon>Ascomycota</taxon>
        <taxon>Pezizomycotina</taxon>
        <taxon>Eurotiomycetes</taxon>
        <taxon>Eurotiomycetidae</taxon>
        <taxon>Eurotiales</taxon>
        <taxon>Trichocomaceae</taxon>
        <taxon>Talaromyces</taxon>
        <taxon>Talaromyces sect. Bacilispori</taxon>
    </lineage>
</organism>
<sequence length="636" mass="72523">MRTQKSSNAENGTDGESPSFPPTPDEHEMDNEDGDTSGSSKSGRVARRIACDACRRRKVRCDRAQPICGRCTKLNQDCKYTASRNQRGSDSNMSQALTTLQSRLAQAEARLASIHQPLPDMWNTASTIGLTLPPQNTTAQLPLDFPPTNTSSAFSSHMNFHHEPISLDSNGGHISENNNSNDNDWHEVFNDHSGSTFIDQIDMTDFEDESSHIIFLSLHQTYFNHIHAVIPMIDRHRFSLELDMSHPSPQLMSLSYAIALLGATVSSEHADFERTYYSHSRNYVETAERDDDDAQFNNLNLLQTYILLTYYEFRRKSFARAWMSLGKAIRLSDMLGLHRMDQGEQTGVESSRVVSFQGKISLTEARERRRTFWVLFAFDAYASIRTGSPLTIQEETISTRLPAASDSSKEPLVPNMPSLRNINLLYELTPISSFTGIVLMVSMHYRCRRHFQASQKQTRICDQHYDFWQHHYQLDKDLDSYATNLFGHIKPRIRPDDPLVFIVHMNLCAIKIELHEHAISKVRQQELPEMLIIESENQCRSAAVEVAEYAHLLEHIDPGNRTTFQQTNTFLMWPLAKASEVLSRHLRDPTKDVTQLTVLLERLQLTMQNLNDVSGHWDRVRNMISQHLAVIDSATG</sequence>
<evidence type="ECO:0000313" key="9">
    <source>
        <dbReference type="EMBL" id="KAH8704711.1"/>
    </source>
</evidence>
<dbReference type="InterPro" id="IPR001138">
    <property type="entry name" value="Zn2Cys6_DnaBD"/>
</dbReference>
<dbReference type="PROSITE" id="PS00463">
    <property type="entry name" value="ZN2_CY6_FUNGAL_1"/>
    <property type="match status" value="1"/>
</dbReference>
<feature type="domain" description="Zn(2)-C6 fungal-type" evidence="8">
    <location>
        <begin position="50"/>
        <end position="80"/>
    </location>
</feature>